<dbReference type="Proteomes" id="UP001158067">
    <property type="component" value="Unassembled WGS sequence"/>
</dbReference>
<evidence type="ECO:0000256" key="1">
    <source>
        <dbReference type="SAM" id="Phobius"/>
    </source>
</evidence>
<organism evidence="3 4">
    <name type="scientific">Neorhodopirellula lusitana</name>
    <dbReference type="NCBI Taxonomy" id="445327"/>
    <lineage>
        <taxon>Bacteria</taxon>
        <taxon>Pseudomonadati</taxon>
        <taxon>Planctomycetota</taxon>
        <taxon>Planctomycetia</taxon>
        <taxon>Pirellulales</taxon>
        <taxon>Pirellulaceae</taxon>
        <taxon>Neorhodopirellula</taxon>
    </lineage>
</organism>
<dbReference type="Gene3D" id="3.40.250.10">
    <property type="entry name" value="Rhodanese-like domain"/>
    <property type="match status" value="1"/>
</dbReference>
<dbReference type="InterPro" id="IPR001763">
    <property type="entry name" value="Rhodanese-like_dom"/>
</dbReference>
<dbReference type="CDD" id="cd00158">
    <property type="entry name" value="RHOD"/>
    <property type="match status" value="1"/>
</dbReference>
<keyword evidence="1" id="KW-0472">Membrane</keyword>
<feature type="domain" description="Rhodanese" evidence="2">
    <location>
        <begin position="14"/>
        <end position="106"/>
    </location>
</feature>
<dbReference type="SMART" id="SM00450">
    <property type="entry name" value="RHOD"/>
    <property type="match status" value="1"/>
</dbReference>
<dbReference type="Pfam" id="PF00581">
    <property type="entry name" value="Rhodanese"/>
    <property type="match status" value="1"/>
</dbReference>
<evidence type="ECO:0000259" key="2">
    <source>
        <dbReference type="PROSITE" id="PS50206"/>
    </source>
</evidence>
<evidence type="ECO:0000313" key="4">
    <source>
        <dbReference type="Proteomes" id="UP001158067"/>
    </source>
</evidence>
<evidence type="ECO:0000313" key="3">
    <source>
        <dbReference type="EMBL" id="SMP59561.1"/>
    </source>
</evidence>
<protein>
    <submittedName>
        <fullName evidence="3">Rhodanese-related sulfurtransferase</fullName>
    </submittedName>
</protein>
<dbReference type="PANTHER" id="PTHR45431">
    <property type="entry name" value="RHODANESE-LIKE DOMAIN-CONTAINING PROTEIN 15, CHLOROPLASTIC"/>
    <property type="match status" value="1"/>
</dbReference>
<dbReference type="PROSITE" id="PS50206">
    <property type="entry name" value="RHODANESE_3"/>
    <property type="match status" value="1"/>
</dbReference>
<dbReference type="RefSeq" id="WP_283432981.1">
    <property type="nucleotide sequence ID" value="NZ_FXUG01000006.1"/>
</dbReference>
<dbReference type="InterPro" id="IPR052367">
    <property type="entry name" value="Thiosulfate_ST/Rhodanese-like"/>
</dbReference>
<dbReference type="SUPFAM" id="SSF52821">
    <property type="entry name" value="Rhodanese/Cell cycle control phosphatase"/>
    <property type="match status" value="1"/>
</dbReference>
<dbReference type="InterPro" id="IPR036873">
    <property type="entry name" value="Rhodanese-like_dom_sf"/>
</dbReference>
<dbReference type="Gene3D" id="6.10.140.1340">
    <property type="match status" value="1"/>
</dbReference>
<name>A0ABY1Q4N4_9BACT</name>
<dbReference type="EMBL" id="FXUG01000006">
    <property type="protein sequence ID" value="SMP59561.1"/>
    <property type="molecule type" value="Genomic_DNA"/>
</dbReference>
<comment type="caution">
    <text evidence="3">The sequence shown here is derived from an EMBL/GenBank/DDBJ whole genome shotgun (WGS) entry which is preliminary data.</text>
</comment>
<keyword evidence="4" id="KW-1185">Reference proteome</keyword>
<keyword evidence="1" id="KW-1133">Transmembrane helix</keyword>
<accession>A0ABY1Q4N4</accession>
<feature type="transmembrane region" description="Helical" evidence="1">
    <location>
        <begin position="145"/>
        <end position="165"/>
    </location>
</feature>
<gene>
    <name evidence="3" type="ORF">SAMN06265222_106239</name>
</gene>
<dbReference type="PANTHER" id="PTHR45431:SF3">
    <property type="entry name" value="RHODANESE-LIKE DOMAIN-CONTAINING PROTEIN 15, CHLOROPLASTIC"/>
    <property type="match status" value="1"/>
</dbReference>
<feature type="transmembrane region" description="Helical" evidence="1">
    <location>
        <begin position="119"/>
        <end position="139"/>
    </location>
</feature>
<keyword evidence="1" id="KW-0812">Transmembrane</keyword>
<dbReference type="Pfam" id="PF11127">
    <property type="entry name" value="YgaP-like_TM"/>
    <property type="match status" value="1"/>
</dbReference>
<proteinExistence type="predicted"/>
<reference evidence="3 4" key="1">
    <citation type="submission" date="2017-05" db="EMBL/GenBank/DDBJ databases">
        <authorList>
            <person name="Varghese N."/>
            <person name="Submissions S."/>
        </authorList>
    </citation>
    <scope>NUCLEOTIDE SEQUENCE [LARGE SCALE GENOMIC DNA]</scope>
    <source>
        <strain evidence="3 4">DSM 25457</strain>
    </source>
</reference>
<dbReference type="InterPro" id="IPR021309">
    <property type="entry name" value="YgaP-like_TM"/>
</dbReference>
<sequence>MQTINVNQLAAKQSGGDLDLIDVRMPTEYREVHADGAKNYPLDSLDPAAIQGARNGRSGEPIYLICKSGNRSSKAVQKFLDAGIEQVVNVDGGTTAWVQAGLPVVRGKKAISLERQVRILAGFLALLGAVLGFFVHPYFVGLSAFVGAGLMFAGITDTCGMGMMLSKMPWNQCGATGSCSV</sequence>